<dbReference type="EMBL" id="PVTT01000002">
    <property type="protein sequence ID" value="PRY93458.1"/>
    <property type="molecule type" value="Genomic_DNA"/>
</dbReference>
<keyword evidence="2" id="KW-1185">Reference proteome</keyword>
<sequence>MRWTVRGADALGEALADGPVVIALWHEGLLLAPPVLVRLPAPVASVHSPRPIGRVGSAHVARLGLAPIDMRPRQALAGQREALRWMRAGGALAMAADGPSGPARIAKAAVVEMAAAARAPIWLAAFAQRGARRLPGWDGTLWPRRGPALALYAPGPPVPDRRAGPEAARDAAGALTRALEALREEAAADAP</sequence>
<evidence type="ECO:0000313" key="1">
    <source>
        <dbReference type="EMBL" id="PRY93458.1"/>
    </source>
</evidence>
<comment type="caution">
    <text evidence="1">The sequence shown here is derived from an EMBL/GenBank/DDBJ whole genome shotgun (WGS) entry which is preliminary data.</text>
</comment>
<proteinExistence type="predicted"/>
<dbReference type="AlphaFoldDB" id="A0A2T0X3E5"/>
<evidence type="ECO:0000313" key="2">
    <source>
        <dbReference type="Proteomes" id="UP000238801"/>
    </source>
</evidence>
<dbReference type="Proteomes" id="UP000238801">
    <property type="component" value="Unassembled WGS sequence"/>
</dbReference>
<organism evidence="1 2">
    <name type="scientific">Hasllibacter halocynthiae</name>
    <dbReference type="NCBI Taxonomy" id="595589"/>
    <lineage>
        <taxon>Bacteria</taxon>
        <taxon>Pseudomonadati</taxon>
        <taxon>Pseudomonadota</taxon>
        <taxon>Alphaproteobacteria</taxon>
        <taxon>Rhodobacterales</taxon>
        <taxon>Roseobacteraceae</taxon>
        <taxon>Hasllibacter</taxon>
    </lineage>
</organism>
<reference evidence="1 2" key="1">
    <citation type="submission" date="2018-03" db="EMBL/GenBank/DDBJ databases">
        <title>Genomic Encyclopedia of Archaeal and Bacterial Type Strains, Phase II (KMG-II): from individual species to whole genera.</title>
        <authorList>
            <person name="Goeker M."/>
        </authorList>
    </citation>
    <scope>NUCLEOTIDE SEQUENCE [LARGE SCALE GENOMIC DNA]</scope>
    <source>
        <strain evidence="1 2">DSM 29318</strain>
    </source>
</reference>
<protein>
    <recommendedName>
        <fullName evidence="3">DUF374 domain-containing protein</fullName>
    </recommendedName>
</protein>
<gene>
    <name evidence="1" type="ORF">BCF33_2326</name>
</gene>
<evidence type="ECO:0008006" key="3">
    <source>
        <dbReference type="Google" id="ProtNLM"/>
    </source>
</evidence>
<accession>A0A2T0X3E5</accession>
<name>A0A2T0X3E5_9RHOB</name>